<comment type="caution">
    <text evidence="3">The sequence shown here is derived from an EMBL/GenBank/DDBJ whole genome shotgun (WGS) entry which is preliminary data.</text>
</comment>
<dbReference type="Proteomes" id="UP001164286">
    <property type="component" value="Unassembled WGS sequence"/>
</dbReference>
<accession>A0AA38HDS4</accession>
<keyword evidence="4" id="KW-1185">Reference proteome</keyword>
<dbReference type="GeneID" id="77729881"/>
<organism evidence="3 4">
    <name type="scientific">Dioszegia hungarica</name>
    <dbReference type="NCBI Taxonomy" id="4972"/>
    <lineage>
        <taxon>Eukaryota</taxon>
        <taxon>Fungi</taxon>
        <taxon>Dikarya</taxon>
        <taxon>Basidiomycota</taxon>
        <taxon>Agaricomycotina</taxon>
        <taxon>Tremellomycetes</taxon>
        <taxon>Tremellales</taxon>
        <taxon>Bulleribasidiaceae</taxon>
        <taxon>Dioszegia</taxon>
    </lineage>
</organism>
<feature type="region of interest" description="Disordered" evidence="1">
    <location>
        <begin position="1"/>
        <end position="26"/>
    </location>
</feature>
<gene>
    <name evidence="3" type="ORF">MKK02DRAFT_39600</name>
</gene>
<name>A0AA38HDS4_9TREE</name>
<dbReference type="EMBL" id="JAKWFO010000001">
    <property type="protein sequence ID" value="KAI9639302.1"/>
    <property type="molecule type" value="Genomic_DNA"/>
</dbReference>
<dbReference type="Gene3D" id="2.60.120.260">
    <property type="entry name" value="Galactose-binding domain-like"/>
    <property type="match status" value="1"/>
</dbReference>
<evidence type="ECO:0000313" key="4">
    <source>
        <dbReference type="Proteomes" id="UP001164286"/>
    </source>
</evidence>
<protein>
    <submittedName>
        <fullName evidence="3">Uncharacterized protein</fullName>
    </submittedName>
</protein>
<sequence length="382" mass="41608">MSSFSRKPMATQAGVPGAPAFTPSYHHTPDCPDLQKVVQDSERAWAVVRKIKEEHERGPPEFWKGDPLVSCIGEVERIFYGRVLADRGVYCRLSQIARPECVITQQHDHGDEGKVIEGSVPSANSTDIFPIWTPRQKTNSAIYSTIYDDASASIHYAGRWYAGIIHPIPPVHGGTIHSTEAPGATATLSFHGSAVEVFGSSSGLDFGRYTVHLDGVQWLIQDGAPLKLRWDPLLFHASGLSESQHTLTITTHTDTTSRSSYLDIDRIVVNSTISPSEKAFVPTFDPFKTKPDASAPIQETLAFKIITPIGVFAFFALIVWVGRWWVKRHIQKIVAATKGKAEASSPSLADHGLPHQVDLGSASGTAELGGARHRIGFPQAAS</sequence>
<keyword evidence="2" id="KW-0472">Membrane</keyword>
<dbReference type="AlphaFoldDB" id="A0AA38HDS4"/>
<keyword evidence="2" id="KW-0812">Transmembrane</keyword>
<proteinExistence type="predicted"/>
<keyword evidence="2" id="KW-1133">Transmembrane helix</keyword>
<reference evidence="3" key="1">
    <citation type="journal article" date="2022" name="G3 (Bethesda)">
        <title>High quality genome of the basidiomycete yeast Dioszegia hungarica PDD-24b-2 isolated from cloud water.</title>
        <authorList>
            <person name="Jarrige D."/>
            <person name="Haridas S."/>
            <person name="Bleykasten-Grosshans C."/>
            <person name="Joly M."/>
            <person name="Nadalig T."/>
            <person name="Sancelme M."/>
            <person name="Vuilleumier S."/>
            <person name="Grigoriev I.V."/>
            <person name="Amato P."/>
            <person name="Bringel F."/>
        </authorList>
    </citation>
    <scope>NUCLEOTIDE SEQUENCE</scope>
    <source>
        <strain evidence="3">PDD-24b-2</strain>
    </source>
</reference>
<feature type="transmembrane region" description="Helical" evidence="2">
    <location>
        <begin position="301"/>
        <end position="322"/>
    </location>
</feature>
<dbReference type="RefSeq" id="XP_052949079.1">
    <property type="nucleotide sequence ID" value="XM_053090676.1"/>
</dbReference>
<evidence type="ECO:0000256" key="2">
    <source>
        <dbReference type="SAM" id="Phobius"/>
    </source>
</evidence>
<evidence type="ECO:0000313" key="3">
    <source>
        <dbReference type="EMBL" id="KAI9639302.1"/>
    </source>
</evidence>
<evidence type="ECO:0000256" key="1">
    <source>
        <dbReference type="SAM" id="MobiDB-lite"/>
    </source>
</evidence>